<dbReference type="EMBL" id="WODA01000025">
    <property type="protein sequence ID" value="MUN08697.1"/>
    <property type="molecule type" value="Genomic_DNA"/>
</dbReference>
<feature type="domain" description="VWFA" evidence="2">
    <location>
        <begin position="47"/>
        <end position="215"/>
    </location>
</feature>
<reference evidence="3 4" key="1">
    <citation type="submission" date="2019-11" db="EMBL/GenBank/DDBJ databases">
        <title>Agromyces kandeliae sp. nov., isolated from mangrove soil.</title>
        <authorList>
            <person name="Wang R."/>
        </authorList>
    </citation>
    <scope>NUCLEOTIDE SEQUENCE [LARGE SCALE GENOMIC DNA]</scope>
    <source>
        <strain evidence="3 4">JCM 11431</strain>
    </source>
</reference>
<dbReference type="InterPro" id="IPR036465">
    <property type="entry name" value="vWFA_dom_sf"/>
</dbReference>
<organism evidence="3 4">
    <name type="scientific">Agromyces luteolus</name>
    <dbReference type="NCBI Taxonomy" id="88373"/>
    <lineage>
        <taxon>Bacteria</taxon>
        <taxon>Bacillati</taxon>
        <taxon>Actinomycetota</taxon>
        <taxon>Actinomycetes</taxon>
        <taxon>Micrococcales</taxon>
        <taxon>Microbacteriaceae</taxon>
        <taxon>Agromyces</taxon>
    </lineage>
</organism>
<dbReference type="Pfam" id="PF13519">
    <property type="entry name" value="VWA_2"/>
    <property type="match status" value="1"/>
</dbReference>
<gene>
    <name evidence="3" type="ORF">GLX25_16460</name>
</gene>
<comment type="caution">
    <text evidence="3">The sequence shown here is derived from an EMBL/GenBank/DDBJ whole genome shotgun (WGS) entry which is preliminary data.</text>
</comment>
<keyword evidence="1" id="KW-1133">Transmembrane helix</keyword>
<keyword evidence="1" id="KW-0472">Membrane</keyword>
<proteinExistence type="predicted"/>
<keyword evidence="4" id="KW-1185">Reference proteome</keyword>
<evidence type="ECO:0000256" key="1">
    <source>
        <dbReference type="SAM" id="Phobius"/>
    </source>
</evidence>
<sequence length="307" mass="31466">MGESRRGILEVVIEMSIVRRTAVGVALGALAVIGIGQAAHAGEPSDAVVFLVDTSSSMEGAPLAQAQRALARSLDAVPDDRAVGLRTFAGGCDDPPATLVDPAVGNREELRRAVDGLFASGGTPTGPALLTAARALSGGSGTIVLISDGFAECDPPPCVVAAALMEQGFDIRINTVGYAFDGEPPSELTCVAEATGGRYFDADDEESLVAVLGEASGGGGGGAPPVPLLIVGVVGVGIVVWAAARPTAPWNQRRLVRRRVRVAATAGRGVTWSPSRDADGEAPTRSVRLEVRPGRWEARIVEGDDRG</sequence>
<dbReference type="SMART" id="SM00327">
    <property type="entry name" value="VWA"/>
    <property type="match status" value="1"/>
</dbReference>
<keyword evidence="1" id="KW-0812">Transmembrane</keyword>
<dbReference type="InterPro" id="IPR002035">
    <property type="entry name" value="VWF_A"/>
</dbReference>
<evidence type="ECO:0000313" key="3">
    <source>
        <dbReference type="EMBL" id="MUN08697.1"/>
    </source>
</evidence>
<dbReference type="SUPFAM" id="SSF53300">
    <property type="entry name" value="vWA-like"/>
    <property type="match status" value="1"/>
</dbReference>
<protein>
    <submittedName>
        <fullName evidence="3">VWA domain-containing protein</fullName>
    </submittedName>
</protein>
<feature type="transmembrane region" description="Helical" evidence="1">
    <location>
        <begin position="226"/>
        <end position="244"/>
    </location>
</feature>
<dbReference type="Gene3D" id="3.40.50.410">
    <property type="entry name" value="von Willebrand factor, type A domain"/>
    <property type="match status" value="1"/>
</dbReference>
<dbReference type="OrthoDB" id="5055315at2"/>
<dbReference type="Proteomes" id="UP000480122">
    <property type="component" value="Unassembled WGS sequence"/>
</dbReference>
<evidence type="ECO:0000313" key="4">
    <source>
        <dbReference type="Proteomes" id="UP000480122"/>
    </source>
</evidence>
<name>A0A7C9M051_9MICO</name>
<dbReference type="AlphaFoldDB" id="A0A7C9M051"/>
<accession>A0A7C9M051</accession>
<dbReference type="PROSITE" id="PS50234">
    <property type="entry name" value="VWFA"/>
    <property type="match status" value="1"/>
</dbReference>
<evidence type="ECO:0000259" key="2">
    <source>
        <dbReference type="PROSITE" id="PS50234"/>
    </source>
</evidence>